<dbReference type="AlphaFoldDB" id="A0A317ZN93"/>
<evidence type="ECO:0000256" key="13">
    <source>
        <dbReference type="PIRSR" id="PIRSR000350-2"/>
    </source>
</evidence>
<evidence type="ECO:0000313" key="20">
    <source>
        <dbReference type="Proteomes" id="UP000247099"/>
    </source>
</evidence>
<dbReference type="Pfam" id="PF07992">
    <property type="entry name" value="Pyr_redox_2"/>
    <property type="match status" value="1"/>
</dbReference>
<feature type="binding site" evidence="14">
    <location>
        <position position="205"/>
    </location>
    <ligand>
        <name>NAD(+)</name>
        <dbReference type="ChEBI" id="CHEBI:57540"/>
    </ligand>
</feature>
<comment type="catalytic activity">
    <reaction evidence="12 16">
        <text>N(6)-[(R)-dihydrolipoyl]-L-lysyl-[protein] + NAD(+) = N(6)-[(R)-lipoyl]-L-lysyl-[protein] + NADH + H(+)</text>
        <dbReference type="Rhea" id="RHEA:15045"/>
        <dbReference type="Rhea" id="RHEA-COMP:10474"/>
        <dbReference type="Rhea" id="RHEA-COMP:10475"/>
        <dbReference type="ChEBI" id="CHEBI:15378"/>
        <dbReference type="ChEBI" id="CHEBI:57540"/>
        <dbReference type="ChEBI" id="CHEBI:57945"/>
        <dbReference type="ChEBI" id="CHEBI:83099"/>
        <dbReference type="ChEBI" id="CHEBI:83100"/>
        <dbReference type="EC" id="1.8.1.4"/>
    </reaction>
</comment>
<keyword evidence="7 14" id="KW-0274">FAD</keyword>
<evidence type="ECO:0000256" key="5">
    <source>
        <dbReference type="ARBA" id="ARBA00022490"/>
    </source>
</evidence>
<dbReference type="RefSeq" id="WP_110129854.1">
    <property type="nucleotide sequence ID" value="NZ_QHJQ01000001.1"/>
</dbReference>
<evidence type="ECO:0000256" key="8">
    <source>
        <dbReference type="ARBA" id="ARBA00023002"/>
    </source>
</evidence>
<evidence type="ECO:0000256" key="2">
    <source>
        <dbReference type="ARBA" id="ARBA00007532"/>
    </source>
</evidence>
<dbReference type="InterPro" id="IPR050151">
    <property type="entry name" value="Class-I_Pyr_Nuc-Dis_Oxidored"/>
</dbReference>
<dbReference type="InterPro" id="IPR023753">
    <property type="entry name" value="FAD/NAD-binding_dom"/>
</dbReference>
<keyword evidence="9 14" id="KW-0520">NAD</keyword>
<feature type="binding site" evidence="14">
    <location>
        <begin position="182"/>
        <end position="189"/>
    </location>
    <ligand>
        <name>NAD(+)</name>
        <dbReference type="ChEBI" id="CHEBI:57540"/>
    </ligand>
</feature>
<name>A0A317ZN93_9BACT</name>
<evidence type="ECO:0000256" key="11">
    <source>
        <dbReference type="ARBA" id="ARBA00023284"/>
    </source>
</evidence>
<dbReference type="NCBIfam" id="TIGR01350">
    <property type="entry name" value="lipoamide_DH"/>
    <property type="match status" value="1"/>
</dbReference>
<comment type="caution">
    <text evidence="19">The sequence shown here is derived from an EMBL/GenBank/DDBJ whole genome shotgun (WGS) entry which is preliminary data.</text>
</comment>
<evidence type="ECO:0000259" key="17">
    <source>
        <dbReference type="Pfam" id="PF02852"/>
    </source>
</evidence>
<keyword evidence="14" id="KW-0547">Nucleotide-binding</keyword>
<dbReference type="PRINTS" id="PR00368">
    <property type="entry name" value="FADPNR"/>
</dbReference>
<evidence type="ECO:0000256" key="1">
    <source>
        <dbReference type="ARBA" id="ARBA00004496"/>
    </source>
</evidence>
<keyword evidence="6 16" id="KW-0285">Flavoprotein</keyword>
<dbReference type="Pfam" id="PF02852">
    <property type="entry name" value="Pyr_redox_dim"/>
    <property type="match status" value="1"/>
</dbReference>
<feature type="binding site" evidence="14">
    <location>
        <position position="53"/>
    </location>
    <ligand>
        <name>FAD</name>
        <dbReference type="ChEBI" id="CHEBI:57692"/>
    </ligand>
</feature>
<evidence type="ECO:0000256" key="6">
    <source>
        <dbReference type="ARBA" id="ARBA00022630"/>
    </source>
</evidence>
<accession>A0A317ZN93</accession>
<keyword evidence="10" id="KW-1015">Disulfide bond</keyword>
<feature type="domain" description="Pyridine nucleotide-disulphide oxidoreductase dimerisation" evidence="17">
    <location>
        <begin position="347"/>
        <end position="455"/>
    </location>
</feature>
<dbReference type="GO" id="GO:0050660">
    <property type="term" value="F:flavin adenine dinucleotide binding"/>
    <property type="evidence" value="ECO:0007669"/>
    <property type="project" value="InterPro"/>
</dbReference>
<sequence>MSSSTKYDLVVIGGGPAGYAAAIRAGQLGKKVACVEQERPGGTCLNWGCIPSKALLKSAEFYNKLKHSEDLGITVKGVDYDFSKIIGRSRDVADTMAKGIGFLFKKNKVDHVIGTGTVSVPGMVEITDGKDKGKILAAEKILIATGCKPRRLPDLDVDGERVMTSRQALAMKKQPKSVVIVGAGAIGAEFAYFLNAFGTKVTLVEMLDQVLPVEDHEAAAVVEKSFKKDGIDCRTSTAVENIKVNPKSVKMDLVKDGKKESITAESILLAIGVVANTENLLSPRVKLKLDRGYISVDDNYESSVKGIYAAGDIIGPPWLAHVATYEAIQAVNGMFGEGKPQRVTDFPGCTYCLPQVASIGKTEKKLKEEGVDFKVGKFPFQASGKAVASNQSEGFVKLLVDKKYGEILGAHIVGADATEMIAEYGLGMKLEATAEEIHNTIHAHPTMSEAMMEAAAAVFGEAIHI</sequence>
<dbReference type="InterPro" id="IPR016156">
    <property type="entry name" value="FAD/NAD-linked_Rdtase_dimer_sf"/>
</dbReference>
<dbReference type="EC" id="1.8.1.4" evidence="3 16"/>
<dbReference type="SUPFAM" id="SSF51905">
    <property type="entry name" value="FAD/NAD(P)-binding domain"/>
    <property type="match status" value="1"/>
</dbReference>
<reference evidence="19 20" key="1">
    <citation type="submission" date="2018-05" db="EMBL/GenBank/DDBJ databases">
        <title>Coraliomargarita sinensis sp. nov., isolated from a marine solar saltern.</title>
        <authorList>
            <person name="Zhou L.Y."/>
        </authorList>
    </citation>
    <scope>NUCLEOTIDE SEQUENCE [LARGE SCALE GENOMIC DNA]</scope>
    <source>
        <strain evidence="19 20">WN38</strain>
    </source>
</reference>
<evidence type="ECO:0000256" key="16">
    <source>
        <dbReference type="RuleBase" id="RU003692"/>
    </source>
</evidence>
<dbReference type="InParanoid" id="A0A317ZN93"/>
<gene>
    <name evidence="19" type="primary">lpdA</name>
    <name evidence="19" type="ORF">DDZ13_02190</name>
</gene>
<protein>
    <recommendedName>
        <fullName evidence="4 16">Dihydrolipoyl dehydrogenase</fullName>
        <ecNumber evidence="3 16">1.8.1.4</ecNumber>
    </recommendedName>
</protein>
<keyword evidence="11 16" id="KW-0676">Redox-active center</keyword>
<dbReference type="Proteomes" id="UP000247099">
    <property type="component" value="Unassembled WGS sequence"/>
</dbReference>
<evidence type="ECO:0000256" key="12">
    <source>
        <dbReference type="ARBA" id="ARBA00049187"/>
    </source>
</evidence>
<comment type="cofactor">
    <cofactor evidence="14 16">
        <name>FAD</name>
        <dbReference type="ChEBI" id="CHEBI:57692"/>
    </cofactor>
    <text evidence="14 16">Binds 1 FAD per subunit.</text>
</comment>
<evidence type="ECO:0000256" key="3">
    <source>
        <dbReference type="ARBA" id="ARBA00012608"/>
    </source>
</evidence>
<dbReference type="FunFam" id="3.30.390.30:FF:000001">
    <property type="entry name" value="Dihydrolipoyl dehydrogenase"/>
    <property type="match status" value="1"/>
</dbReference>
<comment type="similarity">
    <text evidence="2 16">Belongs to the class-I pyridine nucleotide-disulfide oxidoreductase family.</text>
</comment>
<dbReference type="PANTHER" id="PTHR22912:SF217">
    <property type="entry name" value="DIHYDROLIPOYL DEHYDROGENASE"/>
    <property type="match status" value="1"/>
</dbReference>
<keyword evidence="20" id="KW-1185">Reference proteome</keyword>
<dbReference type="PANTHER" id="PTHR22912">
    <property type="entry name" value="DISULFIDE OXIDOREDUCTASE"/>
    <property type="match status" value="1"/>
</dbReference>
<dbReference type="InterPro" id="IPR001100">
    <property type="entry name" value="Pyr_nuc-diS_OxRdtase"/>
</dbReference>
<dbReference type="GO" id="GO:0004148">
    <property type="term" value="F:dihydrolipoyl dehydrogenase (NADH) activity"/>
    <property type="evidence" value="ECO:0007669"/>
    <property type="project" value="UniProtKB-EC"/>
</dbReference>
<feature type="binding site" evidence="14">
    <location>
        <position position="272"/>
    </location>
    <ligand>
        <name>NAD(+)</name>
        <dbReference type="ChEBI" id="CHEBI:57540"/>
    </ligand>
</feature>
<evidence type="ECO:0000256" key="9">
    <source>
        <dbReference type="ARBA" id="ARBA00023027"/>
    </source>
</evidence>
<feature type="active site" description="Proton acceptor" evidence="13">
    <location>
        <position position="444"/>
    </location>
</feature>
<feature type="binding site" evidence="14">
    <location>
        <position position="312"/>
    </location>
    <ligand>
        <name>FAD</name>
        <dbReference type="ChEBI" id="CHEBI:57692"/>
    </ligand>
</feature>
<dbReference type="PIRSF" id="PIRSF000350">
    <property type="entry name" value="Mercury_reductase_MerA"/>
    <property type="match status" value="1"/>
</dbReference>
<dbReference type="InterPro" id="IPR036188">
    <property type="entry name" value="FAD/NAD-bd_sf"/>
</dbReference>
<dbReference type="PRINTS" id="PR00411">
    <property type="entry name" value="PNDRDTASEI"/>
</dbReference>
<feature type="disulfide bond" description="Redox-active" evidence="15">
    <location>
        <begin position="44"/>
        <end position="49"/>
    </location>
</feature>
<dbReference type="InterPro" id="IPR012999">
    <property type="entry name" value="Pyr_OxRdtase_I_AS"/>
</dbReference>
<evidence type="ECO:0000259" key="18">
    <source>
        <dbReference type="Pfam" id="PF07992"/>
    </source>
</evidence>
<evidence type="ECO:0000256" key="14">
    <source>
        <dbReference type="PIRSR" id="PIRSR000350-3"/>
    </source>
</evidence>
<evidence type="ECO:0000256" key="10">
    <source>
        <dbReference type="ARBA" id="ARBA00023157"/>
    </source>
</evidence>
<dbReference type="GO" id="GO:0006103">
    <property type="term" value="P:2-oxoglutarate metabolic process"/>
    <property type="evidence" value="ECO:0007669"/>
    <property type="project" value="TreeGrafter"/>
</dbReference>
<dbReference type="InterPro" id="IPR006258">
    <property type="entry name" value="Lipoamide_DH"/>
</dbReference>
<proteinExistence type="inferred from homology"/>
<dbReference type="Gene3D" id="3.30.390.30">
    <property type="match status" value="1"/>
</dbReference>
<feature type="binding site" evidence="14">
    <location>
        <position position="116"/>
    </location>
    <ligand>
        <name>FAD</name>
        <dbReference type="ChEBI" id="CHEBI:57692"/>
    </ligand>
</feature>
<dbReference type="Gene3D" id="3.50.50.60">
    <property type="entry name" value="FAD/NAD(P)-binding domain"/>
    <property type="match status" value="2"/>
</dbReference>
<dbReference type="GO" id="GO:0005737">
    <property type="term" value="C:cytoplasm"/>
    <property type="evidence" value="ECO:0007669"/>
    <property type="project" value="UniProtKB-SubCell"/>
</dbReference>
<evidence type="ECO:0000256" key="15">
    <source>
        <dbReference type="PIRSR" id="PIRSR000350-4"/>
    </source>
</evidence>
<organism evidence="19 20">
    <name type="scientific">Coraliomargarita sinensis</name>
    <dbReference type="NCBI Taxonomy" id="2174842"/>
    <lineage>
        <taxon>Bacteria</taxon>
        <taxon>Pseudomonadati</taxon>
        <taxon>Verrucomicrobiota</taxon>
        <taxon>Opitutia</taxon>
        <taxon>Puniceicoccales</taxon>
        <taxon>Coraliomargaritaceae</taxon>
        <taxon>Coraliomargarita</taxon>
    </lineage>
</organism>
<evidence type="ECO:0000256" key="7">
    <source>
        <dbReference type="ARBA" id="ARBA00022827"/>
    </source>
</evidence>
<comment type="subcellular location">
    <subcellularLocation>
        <location evidence="1">Cytoplasm</location>
    </subcellularLocation>
</comment>
<dbReference type="EMBL" id="QHJQ01000001">
    <property type="protein sequence ID" value="PXA05703.1"/>
    <property type="molecule type" value="Genomic_DNA"/>
</dbReference>
<feature type="domain" description="FAD/NAD(P)-binding" evidence="18">
    <location>
        <begin position="7"/>
        <end position="327"/>
    </location>
</feature>
<evidence type="ECO:0000256" key="4">
    <source>
        <dbReference type="ARBA" id="ARBA00016961"/>
    </source>
</evidence>
<dbReference type="PROSITE" id="PS00076">
    <property type="entry name" value="PYRIDINE_REDOX_1"/>
    <property type="match status" value="1"/>
</dbReference>
<dbReference type="OrthoDB" id="9800167at2"/>
<evidence type="ECO:0000313" key="19">
    <source>
        <dbReference type="EMBL" id="PXA05703.1"/>
    </source>
</evidence>
<dbReference type="InterPro" id="IPR004099">
    <property type="entry name" value="Pyr_nucl-diS_OxRdtase_dimer"/>
</dbReference>
<keyword evidence="8 16" id="KW-0560">Oxidoreductase</keyword>
<comment type="miscellaneous">
    <text evidence="16">The active site is a redox-active disulfide bond.</text>
</comment>
<keyword evidence="5" id="KW-0963">Cytoplasm</keyword>
<dbReference type="SUPFAM" id="SSF55424">
    <property type="entry name" value="FAD/NAD-linked reductases, dimerisation (C-terminal) domain"/>
    <property type="match status" value="1"/>
</dbReference>